<comment type="caution">
    <text evidence="2">The sequence shown here is derived from an EMBL/GenBank/DDBJ whole genome shotgun (WGS) entry which is preliminary data.</text>
</comment>
<feature type="region of interest" description="Disordered" evidence="1">
    <location>
        <begin position="284"/>
        <end position="340"/>
    </location>
</feature>
<reference evidence="3" key="1">
    <citation type="submission" date="2018-09" db="EMBL/GenBank/DDBJ databases">
        <authorList>
            <person name="Livingstone P.G."/>
            <person name="Whitworth D.E."/>
        </authorList>
    </citation>
    <scope>NUCLEOTIDE SEQUENCE [LARGE SCALE GENOMIC DNA]</scope>
    <source>
        <strain evidence="3">CA054A</strain>
    </source>
</reference>
<feature type="compositionally biased region" description="Basic and acidic residues" evidence="1">
    <location>
        <begin position="296"/>
        <end position="307"/>
    </location>
</feature>
<proteinExistence type="predicted"/>
<gene>
    <name evidence="2" type="ORF">D7V88_25190</name>
</gene>
<feature type="compositionally biased region" description="Basic and acidic residues" evidence="1">
    <location>
        <begin position="94"/>
        <end position="105"/>
    </location>
</feature>
<feature type="region of interest" description="Disordered" evidence="1">
    <location>
        <begin position="24"/>
        <end position="115"/>
    </location>
</feature>
<dbReference type="EMBL" id="RAVZ01000193">
    <property type="protein sequence ID" value="RKG82498.1"/>
    <property type="molecule type" value="Genomic_DNA"/>
</dbReference>
<dbReference type="RefSeq" id="WP_120543192.1">
    <property type="nucleotide sequence ID" value="NZ_RAVZ01000193.1"/>
</dbReference>
<feature type="region of interest" description="Disordered" evidence="1">
    <location>
        <begin position="128"/>
        <end position="162"/>
    </location>
</feature>
<evidence type="ECO:0000256" key="1">
    <source>
        <dbReference type="SAM" id="MobiDB-lite"/>
    </source>
</evidence>
<accession>A0A3A8IIP0</accession>
<sequence length="340" mass="35909">MAGRFNIGAKIDSAMERVRQAQAQAEARAAQMAAAAQSVKQPLTDAPNAKPLNANEGRYLDSFQEERAKKKGLPELAAPQAPGETAPSALPANEAKEAQQEKGWKTSEPTVVQTSKQGCAEATLTFLEQSDGENEAELSQEQAREKVRNRADTLAVSPSGVKEMGVEVNLDDGATPDEMGAILGGMGIEVTSGSSECDPKALSGALKKGEYALALVDSNALLNTTLEPGQQSQEPGQLHWITIDAVDPGKTNSKDDDLYRVRDPANGAYWVKASDMKKIVSEAQEKHGSGGIMTVQKEKGRASKAPDELAALARRNLERTAPLGDGNGGASRRASVAESS</sequence>
<dbReference type="AlphaFoldDB" id="A0A3A8IIP0"/>
<name>A0A3A8IIP0_9BACT</name>
<evidence type="ECO:0000313" key="3">
    <source>
        <dbReference type="Proteomes" id="UP000268094"/>
    </source>
</evidence>
<dbReference type="Proteomes" id="UP000268094">
    <property type="component" value="Unassembled WGS sequence"/>
</dbReference>
<evidence type="ECO:0000313" key="2">
    <source>
        <dbReference type="EMBL" id="RKG82498.1"/>
    </source>
</evidence>
<keyword evidence="3" id="KW-1185">Reference proteome</keyword>
<organism evidence="2 3">
    <name type="scientific">Corallococcus terminator</name>
    <dbReference type="NCBI Taxonomy" id="2316733"/>
    <lineage>
        <taxon>Bacteria</taxon>
        <taxon>Pseudomonadati</taxon>
        <taxon>Myxococcota</taxon>
        <taxon>Myxococcia</taxon>
        <taxon>Myxococcales</taxon>
        <taxon>Cystobacterineae</taxon>
        <taxon>Myxococcaceae</taxon>
        <taxon>Corallococcus</taxon>
    </lineage>
</organism>
<feature type="compositionally biased region" description="Basic and acidic residues" evidence="1">
    <location>
        <begin position="142"/>
        <end position="151"/>
    </location>
</feature>
<protein>
    <submittedName>
        <fullName evidence="2">Uncharacterized protein</fullName>
    </submittedName>
</protein>
<feature type="compositionally biased region" description="Low complexity" evidence="1">
    <location>
        <begin position="24"/>
        <end position="37"/>
    </location>
</feature>
<dbReference type="OrthoDB" id="5524343at2"/>